<keyword evidence="4" id="KW-0479">Metal-binding</keyword>
<comment type="caution">
    <text evidence="12">The sequence shown here is derived from an EMBL/GenBank/DDBJ whole genome shotgun (WGS) entry which is preliminary data.</text>
</comment>
<gene>
    <name evidence="12" type="ORF">DET50_10688</name>
</gene>
<evidence type="ECO:0000256" key="5">
    <source>
        <dbReference type="ARBA" id="ARBA00022741"/>
    </source>
</evidence>
<dbReference type="EMBL" id="QNRO01000006">
    <property type="protein sequence ID" value="RBP31067.1"/>
    <property type="molecule type" value="Genomic_DNA"/>
</dbReference>
<accession>A0A366GTD0</accession>
<evidence type="ECO:0000256" key="3">
    <source>
        <dbReference type="ARBA" id="ARBA00022679"/>
    </source>
</evidence>
<reference evidence="12 13" key="1">
    <citation type="submission" date="2018-06" db="EMBL/GenBank/DDBJ databases">
        <title>Freshwater and sediment microbial communities from various areas in North America, analyzing microbe dynamics in response to fracking.</title>
        <authorList>
            <person name="Lamendella R."/>
        </authorList>
    </citation>
    <scope>NUCLEOTIDE SEQUENCE [LARGE SCALE GENOMIC DNA]</scope>
    <source>
        <strain evidence="12 13">114J</strain>
    </source>
</reference>
<dbReference type="InterPro" id="IPR006319">
    <property type="entry name" value="PEP_synth"/>
</dbReference>
<dbReference type="RefSeq" id="WP_113862240.1">
    <property type="nucleotide sequence ID" value="NZ_QNRO01000006.1"/>
</dbReference>
<dbReference type="STRING" id="379482.SAMN04487961_2127"/>
<keyword evidence="12" id="KW-0670">Pyruvate</keyword>
<keyword evidence="3" id="KW-0808">Transferase</keyword>
<keyword evidence="7" id="KW-0067">ATP-binding</keyword>
<organism evidence="12 13">
    <name type="scientific">Marinobacter pelagius</name>
    <dbReference type="NCBI Taxonomy" id="379482"/>
    <lineage>
        <taxon>Bacteria</taxon>
        <taxon>Pseudomonadati</taxon>
        <taxon>Pseudomonadota</taxon>
        <taxon>Gammaproteobacteria</taxon>
        <taxon>Pseudomonadales</taxon>
        <taxon>Marinobacteraceae</taxon>
        <taxon>Marinobacter</taxon>
    </lineage>
</organism>
<feature type="compositionally biased region" description="Basic and acidic residues" evidence="9">
    <location>
        <begin position="1"/>
        <end position="10"/>
    </location>
</feature>
<feature type="domain" description="PEP-utilising enzyme C-terminal" evidence="11">
    <location>
        <begin position="175"/>
        <end position="488"/>
    </location>
</feature>
<evidence type="ECO:0000256" key="9">
    <source>
        <dbReference type="SAM" id="MobiDB-lite"/>
    </source>
</evidence>
<sequence>MAVRDIRISNEEGSGPNPEAPAPPSALPATKCRSLPVFPDSCLNRYSITKRGRELLRGIAIGTGVSTGTVCKAGSLEEAQTCPDHCVLVCSDTGPDWLPVLERAHAVVTEHGTRTSHTAIACRELDIPAIVNAGKAMTELRDGGAATVSCSEGDVGFVYEGVAEVQVTEINPASIPITRTRIMLNLANPATALRWQGLPADGIGLARMEFLVRNLIGVHPMALLYPERMTDREERKRISELTSDWQDPGTYFTETLAQGIAQLAASQYPKPVTIRTSDFKTNEQVKLIGGRDFEPLEANPMLGWRGASRYYSAEFREAFALECQAIRTARDDIGMDNLRIMIPFCRTPEEADKVLEELSANGLVRGKRGLAVYMTAEVPANIELADEFSERFDGFSIGTNDLTQLTFGVDRDSERLSELFNDHHEAIKRMIARLIDTSHRHGRAIGLCGQAPSDHPEFAAFLVNCGIDFLSVSPDSFLRVKEQVAQAESAGAAP</sequence>
<dbReference type="GO" id="GO:0005524">
    <property type="term" value="F:ATP binding"/>
    <property type="evidence" value="ECO:0007669"/>
    <property type="project" value="UniProtKB-KW"/>
</dbReference>
<dbReference type="InterPro" id="IPR023151">
    <property type="entry name" value="PEP_util_CS"/>
</dbReference>
<keyword evidence="5" id="KW-0547">Nucleotide-binding</keyword>
<dbReference type="GO" id="GO:0046872">
    <property type="term" value="F:metal ion binding"/>
    <property type="evidence" value="ECO:0007669"/>
    <property type="project" value="UniProtKB-KW"/>
</dbReference>
<evidence type="ECO:0000259" key="10">
    <source>
        <dbReference type="Pfam" id="PF00391"/>
    </source>
</evidence>
<dbReference type="Proteomes" id="UP000252995">
    <property type="component" value="Unassembled WGS sequence"/>
</dbReference>
<dbReference type="InterPro" id="IPR000121">
    <property type="entry name" value="PEP_util_C"/>
</dbReference>
<keyword evidence="6" id="KW-0418">Kinase</keyword>
<keyword evidence="8" id="KW-0460">Magnesium</keyword>
<dbReference type="PANTHER" id="PTHR43030">
    <property type="entry name" value="PHOSPHOENOLPYRUVATE SYNTHASE"/>
    <property type="match status" value="1"/>
</dbReference>
<feature type="domain" description="PEP-utilising enzyme mobile" evidence="10">
    <location>
        <begin position="83"/>
        <end position="153"/>
    </location>
</feature>
<dbReference type="InterPro" id="IPR036637">
    <property type="entry name" value="Phosphohistidine_dom_sf"/>
</dbReference>
<dbReference type="AlphaFoldDB" id="A0A366GTD0"/>
<dbReference type="InterPro" id="IPR015813">
    <property type="entry name" value="Pyrv/PenolPyrv_kinase-like_dom"/>
</dbReference>
<dbReference type="Gene3D" id="3.20.20.60">
    <property type="entry name" value="Phosphoenolpyruvate-binding domains"/>
    <property type="match status" value="1"/>
</dbReference>
<dbReference type="PRINTS" id="PR01736">
    <property type="entry name" value="PHPHTRNFRASE"/>
</dbReference>
<evidence type="ECO:0000256" key="4">
    <source>
        <dbReference type="ARBA" id="ARBA00022723"/>
    </source>
</evidence>
<dbReference type="Pfam" id="PF02896">
    <property type="entry name" value="PEP-utilizers_C"/>
    <property type="match status" value="1"/>
</dbReference>
<dbReference type="GO" id="GO:0008986">
    <property type="term" value="F:pyruvate, water dikinase activity"/>
    <property type="evidence" value="ECO:0007669"/>
    <property type="project" value="InterPro"/>
</dbReference>
<dbReference type="SUPFAM" id="SSF52009">
    <property type="entry name" value="Phosphohistidine domain"/>
    <property type="match status" value="1"/>
</dbReference>
<evidence type="ECO:0000256" key="2">
    <source>
        <dbReference type="ARBA" id="ARBA00007837"/>
    </source>
</evidence>
<evidence type="ECO:0000256" key="8">
    <source>
        <dbReference type="ARBA" id="ARBA00022842"/>
    </source>
</evidence>
<protein>
    <submittedName>
        <fullName evidence="12">Phosphoenolpyruvate synthase</fullName>
    </submittedName>
</protein>
<dbReference type="InterPro" id="IPR008279">
    <property type="entry name" value="PEP-util_enz_mobile_dom"/>
</dbReference>
<proteinExistence type="inferred from homology"/>
<evidence type="ECO:0000256" key="1">
    <source>
        <dbReference type="ARBA" id="ARBA00001946"/>
    </source>
</evidence>
<dbReference type="Gene3D" id="3.50.30.10">
    <property type="entry name" value="Phosphohistidine domain"/>
    <property type="match status" value="1"/>
</dbReference>
<dbReference type="InterPro" id="IPR040442">
    <property type="entry name" value="Pyrv_kinase-like_dom_sf"/>
</dbReference>
<evidence type="ECO:0000256" key="6">
    <source>
        <dbReference type="ARBA" id="ARBA00022777"/>
    </source>
</evidence>
<feature type="region of interest" description="Disordered" evidence="9">
    <location>
        <begin position="1"/>
        <end position="27"/>
    </location>
</feature>
<dbReference type="PANTHER" id="PTHR43030:SF1">
    <property type="entry name" value="PHOSPHOENOLPYRUVATE SYNTHASE"/>
    <property type="match status" value="1"/>
</dbReference>
<evidence type="ECO:0000256" key="7">
    <source>
        <dbReference type="ARBA" id="ARBA00022840"/>
    </source>
</evidence>
<name>A0A366GTD0_9GAMM</name>
<evidence type="ECO:0000313" key="12">
    <source>
        <dbReference type="EMBL" id="RBP31067.1"/>
    </source>
</evidence>
<dbReference type="SUPFAM" id="SSF51621">
    <property type="entry name" value="Phosphoenolpyruvate/pyruvate domain"/>
    <property type="match status" value="1"/>
</dbReference>
<evidence type="ECO:0000313" key="13">
    <source>
        <dbReference type="Proteomes" id="UP000252995"/>
    </source>
</evidence>
<comment type="cofactor">
    <cofactor evidence="1">
        <name>Mg(2+)</name>
        <dbReference type="ChEBI" id="CHEBI:18420"/>
    </cofactor>
</comment>
<evidence type="ECO:0000259" key="11">
    <source>
        <dbReference type="Pfam" id="PF02896"/>
    </source>
</evidence>
<dbReference type="PROSITE" id="PS00742">
    <property type="entry name" value="PEP_ENZYMES_2"/>
    <property type="match status" value="1"/>
</dbReference>
<comment type="similarity">
    <text evidence="2">Belongs to the PEP-utilizing enzyme family.</text>
</comment>
<dbReference type="OrthoDB" id="3590125at2"/>
<dbReference type="Pfam" id="PF00391">
    <property type="entry name" value="PEP-utilizers"/>
    <property type="match status" value="1"/>
</dbReference>